<protein>
    <submittedName>
        <fullName evidence="2">Uncharacterized protein</fullName>
    </submittedName>
</protein>
<dbReference type="Proteomes" id="UP001187531">
    <property type="component" value="Unassembled WGS sequence"/>
</dbReference>
<accession>A0AA88LBQ5</accession>
<feature type="region of interest" description="Disordered" evidence="1">
    <location>
        <begin position="229"/>
        <end position="267"/>
    </location>
</feature>
<evidence type="ECO:0000256" key="1">
    <source>
        <dbReference type="SAM" id="MobiDB-lite"/>
    </source>
</evidence>
<gene>
    <name evidence="2" type="ORF">QYM36_001144</name>
</gene>
<dbReference type="EMBL" id="JAVRJZ010000003">
    <property type="protein sequence ID" value="KAK2724542.1"/>
    <property type="molecule type" value="Genomic_DNA"/>
</dbReference>
<feature type="compositionally biased region" description="Basic residues" evidence="1">
    <location>
        <begin position="257"/>
        <end position="267"/>
    </location>
</feature>
<evidence type="ECO:0000313" key="2">
    <source>
        <dbReference type="EMBL" id="KAK2724542.1"/>
    </source>
</evidence>
<keyword evidence="3" id="KW-1185">Reference proteome</keyword>
<evidence type="ECO:0000313" key="3">
    <source>
        <dbReference type="Proteomes" id="UP001187531"/>
    </source>
</evidence>
<proteinExistence type="predicted"/>
<feature type="compositionally biased region" description="Polar residues" evidence="1">
    <location>
        <begin position="229"/>
        <end position="240"/>
    </location>
</feature>
<name>A0AA88LBQ5_ARTSF</name>
<dbReference type="AlphaFoldDB" id="A0AA88LBQ5"/>
<sequence length="267" mass="29126">MPAPGPNLNAPEPTLNAPEHNLTAPEPTLTAAKLTLTVPEATLTAPRLTMPNPGLTLTAPETHLASLIAPENDSRNPSMTLAVSKDVIGKKQRNFFTICQFCHRSFYKLDKHFLAKKGTCSKNPNGELWSVKEAKEMHELAKDELVERSQNKLYFMASQVSSLVEETKILHGFCKALSALTGIYFDPLNLPDRALSFDDTRPVTLPAPGPATPEGTCTHTHIAHLAGPSTSALPQQSSPVLETDLFSDKPSRVSSQFHRRSLGRVKT</sequence>
<reference evidence="2" key="1">
    <citation type="submission" date="2023-07" db="EMBL/GenBank/DDBJ databases">
        <title>Chromosome-level genome assembly of Artemia franciscana.</title>
        <authorList>
            <person name="Jo E."/>
        </authorList>
    </citation>
    <scope>NUCLEOTIDE SEQUENCE</scope>
    <source>
        <tissue evidence="2">Whole body</tissue>
    </source>
</reference>
<feature type="region of interest" description="Disordered" evidence="1">
    <location>
        <begin position="1"/>
        <end position="23"/>
    </location>
</feature>
<comment type="caution">
    <text evidence="2">The sequence shown here is derived from an EMBL/GenBank/DDBJ whole genome shotgun (WGS) entry which is preliminary data.</text>
</comment>
<organism evidence="2 3">
    <name type="scientific">Artemia franciscana</name>
    <name type="common">Brine shrimp</name>
    <name type="synonym">Artemia sanfranciscana</name>
    <dbReference type="NCBI Taxonomy" id="6661"/>
    <lineage>
        <taxon>Eukaryota</taxon>
        <taxon>Metazoa</taxon>
        <taxon>Ecdysozoa</taxon>
        <taxon>Arthropoda</taxon>
        <taxon>Crustacea</taxon>
        <taxon>Branchiopoda</taxon>
        <taxon>Anostraca</taxon>
        <taxon>Artemiidae</taxon>
        <taxon>Artemia</taxon>
    </lineage>
</organism>